<reference evidence="1 2" key="1">
    <citation type="submission" date="2018-04" db="EMBL/GenBank/DDBJ databases">
        <title>WGS assembly of Panicum hallii var. hallii HAL2.</title>
        <authorList>
            <person name="Lovell J."/>
            <person name="Jenkins J."/>
            <person name="Lowry D."/>
            <person name="Mamidi S."/>
            <person name="Sreedasyam A."/>
            <person name="Weng X."/>
            <person name="Barry K."/>
            <person name="Bonette J."/>
            <person name="Campitelli B."/>
            <person name="Daum C."/>
            <person name="Gordon S."/>
            <person name="Gould B."/>
            <person name="Lipzen A."/>
            <person name="MacQueen A."/>
            <person name="Palacio-Mejia J."/>
            <person name="Plott C."/>
            <person name="Shakirov E."/>
            <person name="Shu S."/>
            <person name="Yoshinaga Y."/>
            <person name="Zane M."/>
            <person name="Rokhsar D."/>
            <person name="Grimwood J."/>
            <person name="Schmutz J."/>
            <person name="Juenger T."/>
        </authorList>
    </citation>
    <scope>NUCLEOTIDE SEQUENCE [LARGE SCALE GENOMIC DNA]</scope>
    <source>
        <strain evidence="2">cv. HAL2</strain>
    </source>
</reference>
<evidence type="ECO:0000313" key="1">
    <source>
        <dbReference type="EMBL" id="PUZ70185.1"/>
    </source>
</evidence>
<dbReference type="InterPro" id="IPR021109">
    <property type="entry name" value="Peptidase_aspartic_dom_sf"/>
</dbReference>
<dbReference type="Proteomes" id="UP000244336">
    <property type="component" value="Chromosome 2"/>
</dbReference>
<dbReference type="Gene3D" id="2.40.70.10">
    <property type="entry name" value="Acid Proteases"/>
    <property type="match status" value="1"/>
</dbReference>
<dbReference type="Gramene" id="PUZ70185">
    <property type="protein sequence ID" value="PUZ70185"/>
    <property type="gene ID" value="GQ55_2G206400"/>
</dbReference>
<dbReference type="STRING" id="1504633.A0A2T7EQT2"/>
<evidence type="ECO:0000313" key="2">
    <source>
        <dbReference type="Proteomes" id="UP000244336"/>
    </source>
</evidence>
<accession>A0A2T7EQT2</accession>
<gene>
    <name evidence="1" type="ORF">GQ55_2G206400</name>
</gene>
<keyword evidence="2" id="KW-1185">Reference proteome</keyword>
<organism evidence="1 2">
    <name type="scientific">Panicum hallii var. hallii</name>
    <dbReference type="NCBI Taxonomy" id="1504633"/>
    <lineage>
        <taxon>Eukaryota</taxon>
        <taxon>Viridiplantae</taxon>
        <taxon>Streptophyta</taxon>
        <taxon>Embryophyta</taxon>
        <taxon>Tracheophyta</taxon>
        <taxon>Spermatophyta</taxon>
        <taxon>Magnoliopsida</taxon>
        <taxon>Liliopsida</taxon>
        <taxon>Poales</taxon>
        <taxon>Poaceae</taxon>
        <taxon>PACMAD clade</taxon>
        <taxon>Panicoideae</taxon>
        <taxon>Panicodae</taxon>
        <taxon>Paniceae</taxon>
        <taxon>Panicinae</taxon>
        <taxon>Panicum</taxon>
        <taxon>Panicum sect. Panicum</taxon>
    </lineage>
</organism>
<protein>
    <submittedName>
        <fullName evidence="1">Uncharacterized protein</fullName>
    </submittedName>
</protein>
<dbReference type="Pfam" id="PF13650">
    <property type="entry name" value="Asp_protease_2"/>
    <property type="match status" value="1"/>
</dbReference>
<name>A0A2T7EQT2_9POAL</name>
<dbReference type="AlphaFoldDB" id="A0A2T7EQT2"/>
<dbReference type="SUPFAM" id="SSF50630">
    <property type="entry name" value="Acid proteases"/>
    <property type="match status" value="1"/>
</dbReference>
<sequence length="130" mass="15113">MIKDKLCRIIVDNGSCNNIASKELVERLNLKQRRHPSPYKMQWLSDCGSMRVSNMVTVQFSIGKYHDQVDCDVVPMQACQLLLGRPWLYDRDAQICGRSNKVIFVYKGERISLLHLTPEDIMNDDLKRKK</sequence>
<dbReference type="PANTHER" id="PTHR35046">
    <property type="entry name" value="ZINC KNUCKLE (CCHC-TYPE) FAMILY PROTEIN"/>
    <property type="match status" value="1"/>
</dbReference>
<proteinExistence type="predicted"/>
<dbReference type="PANTHER" id="PTHR35046:SF9">
    <property type="entry name" value="RNA-DIRECTED DNA POLYMERASE"/>
    <property type="match status" value="1"/>
</dbReference>
<dbReference type="OrthoDB" id="686243at2759"/>
<dbReference type="CDD" id="cd00303">
    <property type="entry name" value="retropepsin_like"/>
    <property type="match status" value="1"/>
</dbReference>
<dbReference type="EMBL" id="CM009750">
    <property type="protein sequence ID" value="PUZ70185.1"/>
    <property type="molecule type" value="Genomic_DNA"/>
</dbReference>